<reference evidence="2" key="1">
    <citation type="journal article" date="2019" name="Int. J. Syst. Evol. Microbiol.">
        <title>The Global Catalogue of Microorganisms (GCM) 10K type strain sequencing project: providing services to taxonomists for standard genome sequencing and annotation.</title>
        <authorList>
            <consortium name="The Broad Institute Genomics Platform"/>
            <consortium name="The Broad Institute Genome Sequencing Center for Infectious Disease"/>
            <person name="Wu L."/>
            <person name="Ma J."/>
        </authorList>
    </citation>
    <scope>NUCLEOTIDE SEQUENCE [LARGE SCALE GENOMIC DNA]</scope>
    <source>
        <strain evidence="2">KCTC 42217</strain>
    </source>
</reference>
<dbReference type="EMBL" id="JBHUHZ010000002">
    <property type="protein sequence ID" value="MFD2163359.1"/>
    <property type="molecule type" value="Genomic_DNA"/>
</dbReference>
<evidence type="ECO:0000313" key="1">
    <source>
        <dbReference type="EMBL" id="MFD2163359.1"/>
    </source>
</evidence>
<organism evidence="1 2">
    <name type="scientific">Paradesertivirga mongoliensis</name>
    <dbReference type="NCBI Taxonomy" id="2100740"/>
    <lineage>
        <taxon>Bacteria</taxon>
        <taxon>Pseudomonadati</taxon>
        <taxon>Bacteroidota</taxon>
        <taxon>Sphingobacteriia</taxon>
        <taxon>Sphingobacteriales</taxon>
        <taxon>Sphingobacteriaceae</taxon>
        <taxon>Paradesertivirga</taxon>
    </lineage>
</organism>
<comment type="caution">
    <text evidence="1">The sequence shown here is derived from an EMBL/GenBank/DDBJ whole genome shotgun (WGS) entry which is preliminary data.</text>
</comment>
<dbReference type="Pfam" id="PF12244">
    <property type="entry name" value="DUF3606"/>
    <property type="match status" value="1"/>
</dbReference>
<dbReference type="InterPro" id="IPR022037">
    <property type="entry name" value="DUF3606"/>
</dbReference>
<accession>A0ABW4ZP42</accession>
<proteinExistence type="predicted"/>
<evidence type="ECO:0000313" key="2">
    <source>
        <dbReference type="Proteomes" id="UP001597387"/>
    </source>
</evidence>
<keyword evidence="2" id="KW-1185">Reference proteome</keyword>
<name>A0ABW4ZP42_9SPHI</name>
<protein>
    <submittedName>
        <fullName evidence="1">DUF3606 domain-containing protein</fullName>
    </submittedName>
</protein>
<sequence length="65" mass="7424">MNRSKFFEKTDKDLISVFADDELNYWALKWGVSKETIKSAVKASGCNSVSKVYTYLINANKLRLS</sequence>
<dbReference type="Proteomes" id="UP001597387">
    <property type="component" value="Unassembled WGS sequence"/>
</dbReference>
<gene>
    <name evidence="1" type="ORF">ACFSJU_13210</name>
</gene>
<dbReference type="RefSeq" id="WP_255901016.1">
    <property type="nucleotide sequence ID" value="NZ_JAFMZO010000002.1"/>
</dbReference>